<sequence length="86" mass="9296">MKDQSINSAALINVTVNALKAAKGNRDALASAITQFLNDARAAHLEIEEIENILGVNEPSIMDLAELSEDDEEIVIDAFEEISANQ</sequence>
<gene>
    <name evidence="1" type="ORF">GCM10011613_16430</name>
</gene>
<accession>A0ABQ3B172</accession>
<dbReference type="EMBL" id="BMYZ01000001">
    <property type="protein sequence ID" value="GGY72189.1"/>
    <property type="molecule type" value="Genomic_DNA"/>
</dbReference>
<dbReference type="Proteomes" id="UP000619761">
    <property type="component" value="Unassembled WGS sequence"/>
</dbReference>
<protein>
    <submittedName>
        <fullName evidence="1">Uncharacterized protein</fullName>
    </submittedName>
</protein>
<evidence type="ECO:0000313" key="2">
    <source>
        <dbReference type="Proteomes" id="UP000619761"/>
    </source>
</evidence>
<reference evidence="2" key="1">
    <citation type="journal article" date="2019" name="Int. J. Syst. Evol. Microbiol.">
        <title>The Global Catalogue of Microorganisms (GCM) 10K type strain sequencing project: providing services to taxonomists for standard genome sequencing and annotation.</title>
        <authorList>
            <consortium name="The Broad Institute Genomics Platform"/>
            <consortium name="The Broad Institute Genome Sequencing Center for Infectious Disease"/>
            <person name="Wu L."/>
            <person name="Ma J."/>
        </authorList>
    </citation>
    <scope>NUCLEOTIDE SEQUENCE [LARGE SCALE GENOMIC DNA]</scope>
    <source>
        <strain evidence="2">KCTC 32239</strain>
    </source>
</reference>
<organism evidence="1 2">
    <name type="scientific">Cellvibrio zantedeschiae</name>
    <dbReference type="NCBI Taxonomy" id="1237077"/>
    <lineage>
        <taxon>Bacteria</taxon>
        <taxon>Pseudomonadati</taxon>
        <taxon>Pseudomonadota</taxon>
        <taxon>Gammaproteobacteria</taxon>
        <taxon>Cellvibrionales</taxon>
        <taxon>Cellvibrionaceae</taxon>
        <taxon>Cellvibrio</taxon>
    </lineage>
</organism>
<dbReference type="RefSeq" id="WP_189417447.1">
    <property type="nucleotide sequence ID" value="NZ_BMYZ01000001.1"/>
</dbReference>
<comment type="caution">
    <text evidence="1">The sequence shown here is derived from an EMBL/GenBank/DDBJ whole genome shotgun (WGS) entry which is preliminary data.</text>
</comment>
<proteinExistence type="predicted"/>
<keyword evidence="2" id="KW-1185">Reference proteome</keyword>
<name>A0ABQ3B172_9GAMM</name>
<evidence type="ECO:0000313" key="1">
    <source>
        <dbReference type="EMBL" id="GGY72189.1"/>
    </source>
</evidence>